<evidence type="ECO:0000313" key="8">
    <source>
        <dbReference type="Proteomes" id="UP001415169"/>
    </source>
</evidence>
<comment type="caution">
    <text evidence="7">The sequence shown here is derived from an EMBL/GenBank/DDBJ whole genome shotgun (WGS) entry which is preliminary data.</text>
</comment>
<dbReference type="InterPro" id="IPR030391">
    <property type="entry name" value="MeTrfase_TrmA_CS"/>
</dbReference>
<keyword evidence="1 4" id="KW-0489">Methyltransferase</keyword>
<keyword evidence="2 4" id="KW-0808">Transferase</keyword>
<sequence>MGRHRPVANSTAKPSKTSTAPHNQLPLVDSHGGSVVDSPRANGDHRVSIALPCGYFDAGICRSCSLLDVAYADQLAAKQARARELIDPFAAPHRQSIDWLAPAASEVGGFRTKAKLVIGGTTDAPTLGILDTDQHGVDLEGCPIVAPSIRGVLPSLAAFITTARLVPYDIPARRGELKYLIVTANARGELMLRFVLRSTESIARIRKHLPTLRAELPQLRVVTVNLLPEHKAVLEGEEEVALTDENALELPFDDVTLRLLPRSFVQTNNDIAARLYATGAAWAAEFEPDTVWDLYCGVGGFALHLARALAPRWSSSSREAERIETPSQRVTGVELSEDAVASAAMAAASLDLDAIFIAADATQWARQRESAPGLVVVNPPRRGIGPDLAAWLESSGVNHVLYSSCNAESLARDLAAMPTLTPVRAQVFDMFPHTSHFETLVLLERA</sequence>
<dbReference type="EMBL" id="BAABBV010000001">
    <property type="protein sequence ID" value="GAA4158989.1"/>
    <property type="molecule type" value="Genomic_DNA"/>
</dbReference>
<dbReference type="SUPFAM" id="SSF53335">
    <property type="entry name" value="S-adenosyl-L-methionine-dependent methyltransferases"/>
    <property type="match status" value="1"/>
</dbReference>
<feature type="binding site" evidence="4">
    <location>
        <position position="266"/>
    </location>
    <ligand>
        <name>S-adenosyl-L-methionine</name>
        <dbReference type="ChEBI" id="CHEBI:59789"/>
    </ligand>
</feature>
<gene>
    <name evidence="7" type="primary">rlmC</name>
    <name evidence="7" type="ORF">GCM10022286_12680</name>
</gene>
<reference evidence="7" key="1">
    <citation type="journal article" date="2014" name="Int. J. Syst. Evol. Microbiol.">
        <title>Complete genome of a new Firmicutes species belonging to the dominant human colonic microbiota ('Ruminococcus bicirculans') reveals two chromosomes and a selective capacity to utilize plant glucans.</title>
        <authorList>
            <consortium name="NISC Comparative Sequencing Program"/>
            <person name="Wegmann U."/>
            <person name="Louis P."/>
            <person name="Goesmann A."/>
            <person name="Henrissat B."/>
            <person name="Duncan S.H."/>
            <person name="Flint H.J."/>
        </authorList>
    </citation>
    <scope>NUCLEOTIDE SEQUENCE</scope>
    <source>
        <strain evidence="7">JCM 17590</strain>
    </source>
</reference>
<dbReference type="Gene3D" id="3.40.50.150">
    <property type="entry name" value="Vaccinia Virus protein VP39"/>
    <property type="match status" value="1"/>
</dbReference>
<dbReference type="PANTHER" id="PTHR11061">
    <property type="entry name" value="RNA M5U METHYLTRANSFERASE"/>
    <property type="match status" value="1"/>
</dbReference>
<reference evidence="7" key="2">
    <citation type="submission" date="2023-12" db="EMBL/GenBank/DDBJ databases">
        <authorList>
            <person name="Sun Q."/>
            <person name="Inoue M."/>
        </authorList>
    </citation>
    <scope>NUCLEOTIDE SEQUENCE</scope>
    <source>
        <strain evidence="7">JCM 17590</strain>
    </source>
</reference>
<feature type="binding site" evidence="4">
    <location>
        <position position="295"/>
    </location>
    <ligand>
        <name>S-adenosyl-L-methionine</name>
        <dbReference type="ChEBI" id="CHEBI:59789"/>
    </ligand>
</feature>
<evidence type="ECO:0000256" key="2">
    <source>
        <dbReference type="ARBA" id="ARBA00022679"/>
    </source>
</evidence>
<feature type="active site" description="Nucleophile" evidence="4">
    <location>
        <position position="405"/>
    </location>
</feature>
<feature type="binding site" evidence="4">
    <location>
        <position position="334"/>
    </location>
    <ligand>
        <name>S-adenosyl-L-methionine</name>
        <dbReference type="ChEBI" id="CHEBI:59789"/>
    </ligand>
</feature>
<evidence type="ECO:0000313" key="7">
    <source>
        <dbReference type="EMBL" id="GAA4158989.1"/>
    </source>
</evidence>
<name>A0ABP7ZI69_9MICO</name>
<organism evidence="7 8">
    <name type="scientific">Gryllotalpicola daejeonensis</name>
    <dbReference type="NCBI Taxonomy" id="993087"/>
    <lineage>
        <taxon>Bacteria</taxon>
        <taxon>Bacillati</taxon>
        <taxon>Actinomycetota</taxon>
        <taxon>Actinomycetes</taxon>
        <taxon>Micrococcales</taxon>
        <taxon>Microbacteriaceae</taxon>
        <taxon>Gryllotalpicola</taxon>
    </lineage>
</organism>
<dbReference type="InterPro" id="IPR010280">
    <property type="entry name" value="U5_MeTrfase_fam"/>
</dbReference>
<dbReference type="PROSITE" id="PS01230">
    <property type="entry name" value="TRMA_1"/>
    <property type="match status" value="1"/>
</dbReference>
<evidence type="ECO:0000256" key="6">
    <source>
        <dbReference type="SAM" id="MobiDB-lite"/>
    </source>
</evidence>
<keyword evidence="3 4" id="KW-0949">S-adenosyl-L-methionine</keyword>
<protein>
    <submittedName>
        <fullName evidence="7">23S rRNA (Uracil(747)-C(5))-methyltransferase RlmC</fullName>
    </submittedName>
</protein>
<feature type="active site" evidence="5">
    <location>
        <position position="405"/>
    </location>
</feature>
<dbReference type="Gene3D" id="2.40.50.1070">
    <property type="match status" value="1"/>
</dbReference>
<feature type="compositionally biased region" description="Polar residues" evidence="6">
    <location>
        <begin position="8"/>
        <end position="22"/>
    </location>
</feature>
<dbReference type="PROSITE" id="PS01231">
    <property type="entry name" value="TRMA_2"/>
    <property type="match status" value="1"/>
</dbReference>
<evidence type="ECO:0000256" key="3">
    <source>
        <dbReference type="ARBA" id="ARBA00022691"/>
    </source>
</evidence>
<dbReference type="InterPro" id="IPR030390">
    <property type="entry name" value="MeTrfase_TrmA_AS"/>
</dbReference>
<accession>A0ABP7ZI69</accession>
<evidence type="ECO:0000256" key="5">
    <source>
        <dbReference type="PROSITE-ProRule" id="PRU10015"/>
    </source>
</evidence>
<dbReference type="CDD" id="cd02440">
    <property type="entry name" value="AdoMet_MTases"/>
    <property type="match status" value="1"/>
</dbReference>
<feature type="binding site" evidence="4">
    <location>
        <position position="378"/>
    </location>
    <ligand>
        <name>S-adenosyl-L-methionine</name>
        <dbReference type="ChEBI" id="CHEBI:59789"/>
    </ligand>
</feature>
<feature type="region of interest" description="Disordered" evidence="6">
    <location>
        <begin position="1"/>
        <end position="39"/>
    </location>
</feature>
<dbReference type="InterPro" id="IPR029063">
    <property type="entry name" value="SAM-dependent_MTases_sf"/>
</dbReference>
<evidence type="ECO:0000256" key="4">
    <source>
        <dbReference type="PROSITE-ProRule" id="PRU01024"/>
    </source>
</evidence>
<dbReference type="PROSITE" id="PS51687">
    <property type="entry name" value="SAM_MT_RNA_M5U"/>
    <property type="match status" value="1"/>
</dbReference>
<evidence type="ECO:0000256" key="1">
    <source>
        <dbReference type="ARBA" id="ARBA00022603"/>
    </source>
</evidence>
<keyword evidence="8" id="KW-1185">Reference proteome</keyword>
<dbReference type="Pfam" id="PF05958">
    <property type="entry name" value="tRNA_U5-meth_tr"/>
    <property type="match status" value="1"/>
</dbReference>
<comment type="similarity">
    <text evidence="4">Belongs to the class I-like SAM-binding methyltransferase superfamily. RNA M5U methyltransferase family.</text>
</comment>
<dbReference type="Proteomes" id="UP001415169">
    <property type="component" value="Unassembled WGS sequence"/>
</dbReference>
<dbReference type="PANTHER" id="PTHR11061:SF30">
    <property type="entry name" value="TRNA (URACIL(54)-C(5))-METHYLTRANSFERASE"/>
    <property type="match status" value="1"/>
</dbReference>
<proteinExistence type="inferred from homology"/>